<dbReference type="SUPFAM" id="SSF55729">
    <property type="entry name" value="Acyl-CoA N-acyltransferases (Nat)"/>
    <property type="match status" value="1"/>
</dbReference>
<evidence type="ECO:0008006" key="3">
    <source>
        <dbReference type="Google" id="ProtNLM"/>
    </source>
</evidence>
<accession>A0A8H4W3X1</accession>
<gene>
    <name evidence="1" type="ORF">G7Y89_g8094</name>
</gene>
<dbReference type="OrthoDB" id="2326446at2759"/>
<reference evidence="1 2" key="1">
    <citation type="submission" date="2020-03" db="EMBL/GenBank/DDBJ databases">
        <title>Draft Genome Sequence of Cudoniella acicularis.</title>
        <authorList>
            <person name="Buettner E."/>
            <person name="Kellner H."/>
        </authorList>
    </citation>
    <scope>NUCLEOTIDE SEQUENCE [LARGE SCALE GENOMIC DNA]</scope>
    <source>
        <strain evidence="1 2">DSM 108380</strain>
    </source>
</reference>
<proteinExistence type="predicted"/>
<dbReference type="EMBL" id="JAAMPI010000596">
    <property type="protein sequence ID" value="KAF4630044.1"/>
    <property type="molecule type" value="Genomic_DNA"/>
</dbReference>
<dbReference type="InterPro" id="IPR016181">
    <property type="entry name" value="Acyl_CoA_acyltransferase"/>
</dbReference>
<evidence type="ECO:0000313" key="1">
    <source>
        <dbReference type="EMBL" id="KAF4630044.1"/>
    </source>
</evidence>
<dbReference type="Proteomes" id="UP000566819">
    <property type="component" value="Unassembled WGS sequence"/>
</dbReference>
<sequence>MTLTGSDETTSTSQAQVTLKKVPQIDLVPWDPDSPSHVERLTQQRVACGWDVNRVQKWATQQREGYKFIYWIVLSDSPTTSDPQTASSWLTKHLTLYPTESTPLTPSSPSSSPSAPQIFIPLGHISLDTSALDVSRGRLTYDLPSPTAYRVTTFYVSRSVQGSGIGRLAMDRIEGMASDPKGQFKASVLAISTALDDDEFKKKYSIVEWYARRGYKPYKYVERAWNHTDSNGEEWGWTAIFMKKDISSLLSPENSTSLT</sequence>
<protein>
    <recommendedName>
        <fullName evidence="3">N-acetyltransferase domain-containing protein</fullName>
    </recommendedName>
</protein>
<dbReference type="Gene3D" id="3.40.630.30">
    <property type="match status" value="1"/>
</dbReference>
<organism evidence="1 2">
    <name type="scientific">Cudoniella acicularis</name>
    <dbReference type="NCBI Taxonomy" id="354080"/>
    <lineage>
        <taxon>Eukaryota</taxon>
        <taxon>Fungi</taxon>
        <taxon>Dikarya</taxon>
        <taxon>Ascomycota</taxon>
        <taxon>Pezizomycotina</taxon>
        <taxon>Leotiomycetes</taxon>
        <taxon>Helotiales</taxon>
        <taxon>Tricladiaceae</taxon>
        <taxon>Cudoniella</taxon>
    </lineage>
</organism>
<keyword evidence="2" id="KW-1185">Reference proteome</keyword>
<name>A0A8H4W3X1_9HELO</name>
<evidence type="ECO:0000313" key="2">
    <source>
        <dbReference type="Proteomes" id="UP000566819"/>
    </source>
</evidence>
<dbReference type="AlphaFoldDB" id="A0A8H4W3X1"/>
<comment type="caution">
    <text evidence="1">The sequence shown here is derived from an EMBL/GenBank/DDBJ whole genome shotgun (WGS) entry which is preliminary data.</text>
</comment>